<evidence type="ECO:0000313" key="2">
    <source>
        <dbReference type="EMBL" id="MDO8108196.1"/>
    </source>
</evidence>
<dbReference type="Proteomes" id="UP001232536">
    <property type="component" value="Unassembled WGS sequence"/>
</dbReference>
<dbReference type="GO" id="GO:0008168">
    <property type="term" value="F:methyltransferase activity"/>
    <property type="evidence" value="ECO:0007669"/>
    <property type="project" value="UniProtKB-KW"/>
</dbReference>
<evidence type="ECO:0000259" key="1">
    <source>
        <dbReference type="Pfam" id="PF13847"/>
    </source>
</evidence>
<reference evidence="2 3" key="1">
    <citation type="submission" date="2023-07" db="EMBL/GenBank/DDBJ databases">
        <title>Description of novel actinomycetes strains, isolated from tidal flat sediment.</title>
        <authorList>
            <person name="Lu C."/>
        </authorList>
    </citation>
    <scope>NUCLEOTIDE SEQUENCE [LARGE SCALE GENOMIC DNA]</scope>
    <source>
        <strain evidence="2 3">SYSU T00b441</strain>
    </source>
</reference>
<feature type="domain" description="Methyltransferase" evidence="1">
    <location>
        <begin position="33"/>
        <end position="162"/>
    </location>
</feature>
<protein>
    <submittedName>
        <fullName evidence="2">Methyltransferase domain-containing protein</fullName>
    </submittedName>
</protein>
<keyword evidence="3" id="KW-1185">Reference proteome</keyword>
<sequence length="268" mass="29390">MTYTHGHAESVLTSHRVRRAADSAAYLLPELRPGLRLLDVGCGPGSITVDLARLVAPGEVVAIDPAQEALDEAGELADELGAAGNVTFRRADVMALPFESGSFDVVHAHQVLQHLPDPVGALREMRRVTRPGGLVAVRDVDYRTMTWAPPSAGLDEWLALYREVARADGGEPDAGRHLLGWALRAGFAAQDLTVSASAWTYALDRRRWWADRWAQRALESTFAQHALQHGLADQVLLEEISDAWRDWGQEPDGWFAMLHGELLARLPA</sequence>
<accession>A0ABT9DBF1</accession>
<keyword evidence="2" id="KW-0808">Transferase</keyword>
<dbReference type="InterPro" id="IPR029063">
    <property type="entry name" value="SAM-dependent_MTases_sf"/>
</dbReference>
<dbReference type="SUPFAM" id="SSF53335">
    <property type="entry name" value="S-adenosyl-L-methionine-dependent methyltransferases"/>
    <property type="match status" value="1"/>
</dbReference>
<dbReference type="Gene3D" id="3.40.50.150">
    <property type="entry name" value="Vaccinia Virus protein VP39"/>
    <property type="match status" value="1"/>
</dbReference>
<evidence type="ECO:0000313" key="3">
    <source>
        <dbReference type="Proteomes" id="UP001232536"/>
    </source>
</evidence>
<name>A0ABT9DBF1_9CELL</name>
<gene>
    <name evidence="2" type="ORF">Q6348_13430</name>
</gene>
<dbReference type="PANTHER" id="PTHR43591:SF24">
    <property type="entry name" value="2-METHOXY-6-POLYPRENYL-1,4-BENZOQUINOL METHYLASE, MITOCHONDRIAL"/>
    <property type="match status" value="1"/>
</dbReference>
<dbReference type="Pfam" id="PF13847">
    <property type="entry name" value="Methyltransf_31"/>
    <property type="match status" value="1"/>
</dbReference>
<dbReference type="EMBL" id="JAUQYP010000001">
    <property type="protein sequence ID" value="MDO8108196.1"/>
    <property type="molecule type" value="Genomic_DNA"/>
</dbReference>
<comment type="caution">
    <text evidence="2">The sequence shown here is derived from an EMBL/GenBank/DDBJ whole genome shotgun (WGS) entry which is preliminary data.</text>
</comment>
<dbReference type="GO" id="GO:0032259">
    <property type="term" value="P:methylation"/>
    <property type="evidence" value="ECO:0007669"/>
    <property type="project" value="UniProtKB-KW"/>
</dbReference>
<dbReference type="CDD" id="cd02440">
    <property type="entry name" value="AdoMet_MTases"/>
    <property type="match status" value="1"/>
</dbReference>
<keyword evidence="2" id="KW-0489">Methyltransferase</keyword>
<dbReference type="PANTHER" id="PTHR43591">
    <property type="entry name" value="METHYLTRANSFERASE"/>
    <property type="match status" value="1"/>
</dbReference>
<organism evidence="2 3">
    <name type="scientific">Actinotalea lenta</name>
    <dbReference type="NCBI Taxonomy" id="3064654"/>
    <lineage>
        <taxon>Bacteria</taxon>
        <taxon>Bacillati</taxon>
        <taxon>Actinomycetota</taxon>
        <taxon>Actinomycetes</taxon>
        <taxon>Micrococcales</taxon>
        <taxon>Cellulomonadaceae</taxon>
        <taxon>Actinotalea</taxon>
    </lineage>
</organism>
<dbReference type="InterPro" id="IPR025714">
    <property type="entry name" value="Methyltranfer_dom"/>
</dbReference>
<proteinExistence type="predicted"/>